<dbReference type="Proteomes" id="UP000178089">
    <property type="component" value="Unassembled WGS sequence"/>
</dbReference>
<proteinExistence type="predicted"/>
<reference evidence="1 2" key="1">
    <citation type="journal article" date="2016" name="Nat. Commun.">
        <title>Thousands of microbial genomes shed light on interconnected biogeochemical processes in an aquifer system.</title>
        <authorList>
            <person name="Anantharaman K."/>
            <person name="Brown C.T."/>
            <person name="Hug L.A."/>
            <person name="Sharon I."/>
            <person name="Castelle C.J."/>
            <person name="Probst A.J."/>
            <person name="Thomas B.C."/>
            <person name="Singh A."/>
            <person name="Wilkins M.J."/>
            <person name="Karaoz U."/>
            <person name="Brodie E.L."/>
            <person name="Williams K.H."/>
            <person name="Hubbard S.S."/>
            <person name="Banfield J.F."/>
        </authorList>
    </citation>
    <scope>NUCLEOTIDE SEQUENCE [LARGE SCALE GENOMIC DNA]</scope>
</reference>
<sequence>MRFNFKFKTIPAPKKADGAENSPPVPRVFSAEAVVPPPSHAPSEIVGGGTSILLVKSSRECYNLPTR</sequence>
<evidence type="ECO:0000313" key="1">
    <source>
        <dbReference type="EMBL" id="OHA29279.1"/>
    </source>
</evidence>
<protein>
    <submittedName>
        <fullName evidence="1">Uncharacterized protein</fullName>
    </submittedName>
</protein>
<comment type="caution">
    <text evidence="1">The sequence shown here is derived from an EMBL/GenBank/DDBJ whole genome shotgun (WGS) entry which is preliminary data.</text>
</comment>
<dbReference type="EMBL" id="MHRT01000005">
    <property type="protein sequence ID" value="OHA29279.1"/>
    <property type="molecule type" value="Genomic_DNA"/>
</dbReference>
<gene>
    <name evidence="1" type="ORF">A3F51_01545</name>
</gene>
<name>A0A1G2N1M3_9BACT</name>
<accession>A0A1G2N1M3</accession>
<evidence type="ECO:0000313" key="2">
    <source>
        <dbReference type="Proteomes" id="UP000178089"/>
    </source>
</evidence>
<dbReference type="AlphaFoldDB" id="A0A1G2N1M3"/>
<organism evidence="1 2">
    <name type="scientific">Candidatus Taylorbacteria bacterium RIFCSPHIGHO2_12_FULL_45_16</name>
    <dbReference type="NCBI Taxonomy" id="1802315"/>
    <lineage>
        <taxon>Bacteria</taxon>
        <taxon>Candidatus Tayloriibacteriota</taxon>
    </lineage>
</organism>